<dbReference type="PANTHER" id="PTHR36919:SF2">
    <property type="entry name" value="BLL6627 PROTEIN"/>
    <property type="match status" value="1"/>
</dbReference>
<gene>
    <name evidence="3" type="ORF">QFZ34_001134</name>
</gene>
<feature type="signal peptide" evidence="1">
    <location>
        <begin position="1"/>
        <end position="23"/>
    </location>
</feature>
<comment type="caution">
    <text evidence="3">The sequence shown here is derived from an EMBL/GenBank/DDBJ whole genome shotgun (WGS) entry which is preliminary data.</text>
</comment>
<evidence type="ECO:0000313" key="3">
    <source>
        <dbReference type="EMBL" id="MDQ0995957.1"/>
    </source>
</evidence>
<evidence type="ECO:0000259" key="2">
    <source>
        <dbReference type="Pfam" id="PF09917"/>
    </source>
</evidence>
<proteinExistence type="predicted"/>
<keyword evidence="4" id="KW-1185">Reference proteome</keyword>
<evidence type="ECO:0000256" key="1">
    <source>
        <dbReference type="SAM" id="SignalP"/>
    </source>
</evidence>
<dbReference type="Pfam" id="PF09917">
    <property type="entry name" value="DUF2147"/>
    <property type="match status" value="1"/>
</dbReference>
<dbReference type="Proteomes" id="UP001237780">
    <property type="component" value="Unassembled WGS sequence"/>
</dbReference>
<organism evidence="3 4">
    <name type="scientific">Phyllobacterium ifriqiyense</name>
    <dbReference type="NCBI Taxonomy" id="314238"/>
    <lineage>
        <taxon>Bacteria</taxon>
        <taxon>Pseudomonadati</taxon>
        <taxon>Pseudomonadota</taxon>
        <taxon>Alphaproteobacteria</taxon>
        <taxon>Hyphomicrobiales</taxon>
        <taxon>Phyllobacteriaceae</taxon>
        <taxon>Phyllobacterium</taxon>
    </lineage>
</organism>
<feature type="chain" id="PRO_5047218346" evidence="1">
    <location>
        <begin position="24"/>
        <end position="137"/>
    </location>
</feature>
<dbReference type="InterPro" id="IPR019223">
    <property type="entry name" value="DUF2147"/>
</dbReference>
<evidence type="ECO:0000313" key="4">
    <source>
        <dbReference type="Proteomes" id="UP001237780"/>
    </source>
</evidence>
<dbReference type="Gene3D" id="2.40.128.520">
    <property type="match status" value="1"/>
</dbReference>
<protein>
    <submittedName>
        <fullName evidence="3">Uncharacterized protein (DUF2147 family)</fullName>
    </submittedName>
</protein>
<sequence>MFTYQKFGLALVLSSALVTGAAADTQQVTGTYVNQSGGTKVRLSDCGTGLCGTVIWMKNPVNDVNNPDVSKRNRSVVGIQAVSLKSTGPATYAGSLYDTESGKTYSGKAQFSDNEVTLSGCVLGGLICKSSVWRRAE</sequence>
<name>A0ABU0S5D2_9HYPH</name>
<accession>A0ABU0S5D2</accession>
<reference evidence="3 4" key="1">
    <citation type="submission" date="2023-07" db="EMBL/GenBank/DDBJ databases">
        <title>Comparative genomics of wheat-associated soil bacteria to identify genetic determinants of phenazine resistance.</title>
        <authorList>
            <person name="Mouncey N."/>
        </authorList>
    </citation>
    <scope>NUCLEOTIDE SEQUENCE [LARGE SCALE GENOMIC DNA]</scope>
    <source>
        <strain evidence="3 4">W4I11</strain>
    </source>
</reference>
<dbReference type="PANTHER" id="PTHR36919">
    <property type="entry name" value="BLR1215 PROTEIN"/>
    <property type="match status" value="1"/>
</dbReference>
<dbReference type="RefSeq" id="WP_307277901.1">
    <property type="nucleotide sequence ID" value="NZ_JAUSZT010000002.1"/>
</dbReference>
<dbReference type="EMBL" id="JAUSZT010000002">
    <property type="protein sequence ID" value="MDQ0995957.1"/>
    <property type="molecule type" value="Genomic_DNA"/>
</dbReference>
<feature type="domain" description="DUF2147" evidence="2">
    <location>
        <begin position="30"/>
        <end position="135"/>
    </location>
</feature>
<keyword evidence="1" id="KW-0732">Signal</keyword>